<dbReference type="GeneID" id="93479013"/>
<feature type="domain" description="Butirosin biosynthesis protein H N-terminal" evidence="1">
    <location>
        <begin position="42"/>
        <end position="130"/>
    </location>
</feature>
<protein>
    <submittedName>
        <fullName evidence="2">BtrH N-terminal domain-containing protein</fullName>
    </submittedName>
</protein>
<name>A0ABD8AR27_PAEAM</name>
<dbReference type="Pfam" id="PF14399">
    <property type="entry name" value="BtrH_N"/>
    <property type="match status" value="1"/>
</dbReference>
<dbReference type="EMBL" id="CP145892">
    <property type="protein sequence ID" value="WWP19870.1"/>
    <property type="molecule type" value="Genomic_DNA"/>
</dbReference>
<dbReference type="Proteomes" id="UP001364764">
    <property type="component" value="Chromosome"/>
</dbReference>
<dbReference type="AlphaFoldDB" id="A0ABD8AR27"/>
<dbReference type="RefSeq" id="WP_036668109.1">
    <property type="nucleotide sequence ID" value="NZ_CP145892.1"/>
</dbReference>
<dbReference type="InterPro" id="IPR026935">
    <property type="entry name" value="BtrH_N"/>
</dbReference>
<evidence type="ECO:0000313" key="2">
    <source>
        <dbReference type="EMBL" id="WWP19870.1"/>
    </source>
</evidence>
<proteinExistence type="predicted"/>
<evidence type="ECO:0000313" key="3">
    <source>
        <dbReference type="Proteomes" id="UP001364764"/>
    </source>
</evidence>
<accession>A0ABD8AR27</accession>
<sequence length="340" mass="39841">MNIQPREAHEEGEDCFTLCVSSILNYKQITNFLAVWKQCGMMYHEDPERGTPKLVPTYMSVENEFQHIHHIDLNIVRKNDRAEVIKEIMTLLQQKEAVIVWVDVFYMQYNSLYQLLHSSHCIVLSDYTDGQFEFIDDFYHLKGNMDEQTLFEALDLGQTSLIREGTRYRYAILDVGSAVQQVKEREFYDMLHQNHEIMDGKSGQLVNQVEWYELVNPHVGLPAIERYIDSTRQHMQDSSVLTEEYLDNMYGDLAGISNNRYLYGHFLREGMPYNPDIHQLVEAYEYAAQRWNLAANMTLKSQYLDMDSRYHMLNRVLSKIGEIIGIEQEAHNMVKILVAS</sequence>
<gene>
    <name evidence="2" type="ORF">V6668_26070</name>
</gene>
<evidence type="ECO:0000259" key="1">
    <source>
        <dbReference type="Pfam" id="PF14399"/>
    </source>
</evidence>
<reference evidence="2 3" key="1">
    <citation type="submission" date="2024-02" db="EMBL/GenBank/DDBJ databases">
        <title>Complete sequences of two Paenibacillus sp. strains and one Lysinibacillus strain isolated from the environment on STAA medium highlight biotechnological potential.</title>
        <authorList>
            <person name="Attere S.A."/>
            <person name="Piche L.C."/>
            <person name="Intertaglia L."/>
            <person name="Lami R."/>
            <person name="Charette S.J."/>
            <person name="Vincent A.T."/>
        </authorList>
    </citation>
    <scope>NUCLEOTIDE SEQUENCE [LARGE SCALE GENOMIC DNA]</scope>
    <source>
        <strain evidence="2 3">Y5S-7</strain>
    </source>
</reference>
<organism evidence="2 3">
    <name type="scientific">Paenibacillus amylolyticus</name>
    <dbReference type="NCBI Taxonomy" id="1451"/>
    <lineage>
        <taxon>Bacteria</taxon>
        <taxon>Bacillati</taxon>
        <taxon>Bacillota</taxon>
        <taxon>Bacilli</taxon>
        <taxon>Bacillales</taxon>
        <taxon>Paenibacillaceae</taxon>
        <taxon>Paenibacillus</taxon>
    </lineage>
</organism>